<comment type="caution">
    <text evidence="3">The sequence shown here is derived from an EMBL/GenBank/DDBJ whole genome shotgun (WGS) entry which is preliminary data.</text>
</comment>
<dbReference type="Pfam" id="PF06030">
    <property type="entry name" value="WxLIP_PGBD"/>
    <property type="match status" value="1"/>
</dbReference>
<dbReference type="InterPro" id="IPR018392">
    <property type="entry name" value="LysM"/>
</dbReference>
<keyword evidence="1" id="KW-0472">Membrane</keyword>
<sequence>MDSVGNKHPQNHIQRVIGLIGLLLVLGSGTNTSPTGAASTGSIGVVPAFPDPAIQLSKSWFLYEVDPGATIEDTARITNRGESEMRINLEALDAFMTPDGSFALAGATNENQDIGTWVELETGEVTVPAGQAKLVKFKITVPQDAEVGDHIGGLAVQKMTDEPDITLKSGGTQLGIVTRAGARIYLTVKGDIQRSLRLTGRSLVSRNDKMVLRLRWDNRGNVRATPELVEGRIWGIFGLYDRVENTDLGEIFPHKSTIKETVWPGKNRPLFGPFLARLTIQDTFVGLNPASPLPATQPMTVWLFVFFVPYLQLLVILAVLFLLWCAWQFRRWQYLIQLAGCPVVAYRVKRSDHLVGVAERYGLNWKLLARLNNLKPPYSLHNVANLYLPDARGRRRPAEVPNFFRYLIGPLTNFINRGKSHYTIVIERGDTAKTVTKFTHMPWAEILAYNHLKISARPKVGMELKVPRRQRKRFR</sequence>
<dbReference type="Pfam" id="PF01476">
    <property type="entry name" value="LysM"/>
    <property type="match status" value="2"/>
</dbReference>
<keyword evidence="1" id="KW-1133">Transmembrane helix</keyword>
<evidence type="ECO:0000313" key="4">
    <source>
        <dbReference type="Proteomes" id="UP000034913"/>
    </source>
</evidence>
<keyword evidence="1" id="KW-0812">Transmembrane</keyword>
<proteinExistence type="predicted"/>
<dbReference type="PROSITE" id="PS51782">
    <property type="entry name" value="LYSM"/>
    <property type="match status" value="1"/>
</dbReference>
<name>A0A0G1X6G9_UNCK3</name>
<feature type="domain" description="LysM" evidence="2">
    <location>
        <begin position="344"/>
        <end position="388"/>
    </location>
</feature>
<dbReference type="AlphaFoldDB" id="A0A0G1X6G9"/>
<evidence type="ECO:0000256" key="1">
    <source>
        <dbReference type="SAM" id="Phobius"/>
    </source>
</evidence>
<dbReference type="InterPro" id="IPR010317">
    <property type="entry name" value="WxLIP_PGBD"/>
</dbReference>
<dbReference type="SMART" id="SM00257">
    <property type="entry name" value="LysM"/>
    <property type="match status" value="2"/>
</dbReference>
<dbReference type="InterPro" id="IPR036779">
    <property type="entry name" value="LysM_dom_sf"/>
</dbReference>
<dbReference type="Gene3D" id="3.10.350.10">
    <property type="entry name" value="LysM domain"/>
    <property type="match status" value="1"/>
</dbReference>
<evidence type="ECO:0000259" key="2">
    <source>
        <dbReference type="PROSITE" id="PS51782"/>
    </source>
</evidence>
<dbReference type="CDD" id="cd00118">
    <property type="entry name" value="LysM"/>
    <property type="match status" value="1"/>
</dbReference>
<evidence type="ECO:0000313" key="3">
    <source>
        <dbReference type="EMBL" id="KKW26581.1"/>
    </source>
</evidence>
<dbReference type="Proteomes" id="UP000034913">
    <property type="component" value="Unassembled WGS sequence"/>
</dbReference>
<accession>A0A0G1X6G9</accession>
<feature type="transmembrane region" description="Helical" evidence="1">
    <location>
        <begin position="301"/>
        <end position="327"/>
    </location>
</feature>
<dbReference type="EMBL" id="LCRB01000003">
    <property type="protein sequence ID" value="KKW26581.1"/>
    <property type="molecule type" value="Genomic_DNA"/>
</dbReference>
<protein>
    <recommendedName>
        <fullName evidence="2">LysM domain-containing protein</fullName>
    </recommendedName>
</protein>
<gene>
    <name evidence="3" type="ORF">VF00_C0003G0011</name>
</gene>
<reference evidence="3 4" key="1">
    <citation type="journal article" date="2015" name="Nature">
        <title>rRNA introns, odd ribosomes, and small enigmatic genomes across a large radiation of phyla.</title>
        <authorList>
            <person name="Brown C.T."/>
            <person name="Hug L.A."/>
            <person name="Thomas B.C."/>
            <person name="Sharon I."/>
            <person name="Castelle C.J."/>
            <person name="Singh A."/>
            <person name="Wilkins M.J."/>
            <person name="Williams K.H."/>
            <person name="Banfield J.F."/>
        </authorList>
    </citation>
    <scope>NUCLEOTIDE SEQUENCE [LARGE SCALE GENOMIC DNA]</scope>
</reference>
<dbReference type="SUPFAM" id="SSF54106">
    <property type="entry name" value="LysM domain"/>
    <property type="match status" value="1"/>
</dbReference>
<organism evidence="3 4">
    <name type="scientific">candidate division Kazan bacterium GW2011_GWB1_52_7</name>
    <dbReference type="NCBI Taxonomy" id="1620414"/>
    <lineage>
        <taxon>Bacteria</taxon>
        <taxon>Bacteria division Kazan-3B-28</taxon>
    </lineage>
</organism>